<dbReference type="PROSITE" id="PS50089">
    <property type="entry name" value="ZF_RING_2"/>
    <property type="match status" value="1"/>
</dbReference>
<keyword evidence="7" id="KW-0833">Ubl conjugation pathway</keyword>
<feature type="domain" description="RING-type" evidence="11">
    <location>
        <begin position="41"/>
        <end position="258"/>
    </location>
</feature>
<keyword evidence="8" id="KW-0862">Zinc</keyword>
<keyword evidence="13" id="KW-1185">Reference proteome</keyword>
<dbReference type="GO" id="GO:0061630">
    <property type="term" value="F:ubiquitin protein ligase activity"/>
    <property type="evidence" value="ECO:0007669"/>
    <property type="project" value="UniProtKB-EC"/>
</dbReference>
<dbReference type="SMART" id="SM00647">
    <property type="entry name" value="IBR"/>
    <property type="match status" value="1"/>
</dbReference>
<dbReference type="SUPFAM" id="SSF57850">
    <property type="entry name" value="RING/U-box"/>
    <property type="match status" value="2"/>
</dbReference>
<proteinExistence type="predicted"/>
<dbReference type="EMBL" id="NCKV01010807">
    <property type="protein sequence ID" value="RWS21797.1"/>
    <property type="molecule type" value="Genomic_DNA"/>
</dbReference>
<dbReference type="Proteomes" id="UP000288716">
    <property type="component" value="Unassembled WGS sequence"/>
</dbReference>
<dbReference type="InterPro" id="IPR002867">
    <property type="entry name" value="IBR_dom"/>
</dbReference>
<dbReference type="Gene3D" id="3.30.40.10">
    <property type="entry name" value="Zinc/RING finger domain, C3HC4 (zinc finger)"/>
    <property type="match status" value="1"/>
</dbReference>
<keyword evidence="3" id="KW-0808">Transferase</keyword>
<protein>
    <recommendedName>
        <fullName evidence="2">RBR-type E3 ubiquitin transferase</fullName>
        <ecNumber evidence="2">2.3.2.31</ecNumber>
    </recommendedName>
</protein>
<dbReference type="GO" id="GO:0016567">
    <property type="term" value="P:protein ubiquitination"/>
    <property type="evidence" value="ECO:0007669"/>
    <property type="project" value="InterPro"/>
</dbReference>
<feature type="domain" description="RING-type" evidence="10">
    <location>
        <begin position="45"/>
        <end position="93"/>
    </location>
</feature>
<name>A0A443S2P5_9ACAR</name>
<evidence type="ECO:0000259" key="11">
    <source>
        <dbReference type="PROSITE" id="PS51873"/>
    </source>
</evidence>
<dbReference type="Pfam" id="PF01485">
    <property type="entry name" value="IBR"/>
    <property type="match status" value="1"/>
</dbReference>
<comment type="caution">
    <text evidence="12">The sequence shown here is derived from an EMBL/GenBank/DDBJ whole genome shotgun (WGS) entry which is preliminary data.</text>
</comment>
<dbReference type="InterPro" id="IPR044066">
    <property type="entry name" value="TRIAD_supradom"/>
</dbReference>
<dbReference type="InterPro" id="IPR031127">
    <property type="entry name" value="E3_UB_ligase_RBR"/>
</dbReference>
<reference evidence="12 13" key="1">
    <citation type="journal article" date="2018" name="Gigascience">
        <title>Genomes of trombidid mites reveal novel predicted allergens and laterally-transferred genes associated with secondary metabolism.</title>
        <authorList>
            <person name="Dong X."/>
            <person name="Chaisiri K."/>
            <person name="Xia D."/>
            <person name="Armstrong S.D."/>
            <person name="Fang Y."/>
            <person name="Donnelly M.J."/>
            <person name="Kadowaki T."/>
            <person name="McGarry J.W."/>
            <person name="Darby A.C."/>
            <person name="Makepeace B.L."/>
        </authorList>
    </citation>
    <scope>NUCLEOTIDE SEQUENCE [LARGE SCALE GENOMIC DNA]</scope>
    <source>
        <strain evidence="12">UoL-UT</strain>
    </source>
</reference>
<accession>A0A443S2P5</accession>
<evidence type="ECO:0000256" key="7">
    <source>
        <dbReference type="ARBA" id="ARBA00022786"/>
    </source>
</evidence>
<evidence type="ECO:0000313" key="12">
    <source>
        <dbReference type="EMBL" id="RWS21797.1"/>
    </source>
</evidence>
<evidence type="ECO:0000256" key="5">
    <source>
        <dbReference type="ARBA" id="ARBA00022737"/>
    </source>
</evidence>
<gene>
    <name evidence="12" type="ORF">B4U80_14100</name>
</gene>
<keyword evidence="4" id="KW-0479">Metal-binding</keyword>
<evidence type="ECO:0000259" key="10">
    <source>
        <dbReference type="PROSITE" id="PS50089"/>
    </source>
</evidence>
<dbReference type="EC" id="2.3.2.31" evidence="2"/>
<evidence type="ECO:0000256" key="1">
    <source>
        <dbReference type="ARBA" id="ARBA00001798"/>
    </source>
</evidence>
<dbReference type="PANTHER" id="PTHR11685">
    <property type="entry name" value="RBR FAMILY RING FINGER AND IBR DOMAIN-CONTAINING"/>
    <property type="match status" value="1"/>
</dbReference>
<dbReference type="AlphaFoldDB" id="A0A443S2P5"/>
<dbReference type="OrthoDB" id="69641at2759"/>
<evidence type="ECO:0000256" key="6">
    <source>
        <dbReference type="ARBA" id="ARBA00022771"/>
    </source>
</evidence>
<keyword evidence="6 9" id="KW-0863">Zinc-finger</keyword>
<evidence type="ECO:0000256" key="4">
    <source>
        <dbReference type="ARBA" id="ARBA00022723"/>
    </source>
</evidence>
<dbReference type="VEuPathDB" id="VectorBase:LDEU010243"/>
<evidence type="ECO:0000256" key="2">
    <source>
        <dbReference type="ARBA" id="ARBA00012251"/>
    </source>
</evidence>
<evidence type="ECO:0000313" key="13">
    <source>
        <dbReference type="Proteomes" id="UP000288716"/>
    </source>
</evidence>
<dbReference type="Pfam" id="PF13639">
    <property type="entry name" value="zf-RING_2"/>
    <property type="match status" value="1"/>
</dbReference>
<comment type="catalytic activity">
    <reaction evidence="1">
        <text>[E2 ubiquitin-conjugating enzyme]-S-ubiquitinyl-L-cysteine + [acceptor protein]-L-lysine = [E2 ubiquitin-conjugating enzyme]-L-cysteine + [acceptor protein]-N(6)-ubiquitinyl-L-lysine.</text>
        <dbReference type="EC" id="2.3.2.31"/>
    </reaction>
</comment>
<dbReference type="Gene3D" id="2.20.25.20">
    <property type="match status" value="1"/>
</dbReference>
<keyword evidence="5" id="KW-0677">Repeat</keyword>
<dbReference type="SMART" id="SM00184">
    <property type="entry name" value="RING"/>
    <property type="match status" value="1"/>
</dbReference>
<evidence type="ECO:0000256" key="3">
    <source>
        <dbReference type="ARBA" id="ARBA00022679"/>
    </source>
</evidence>
<dbReference type="InterPro" id="IPR013083">
    <property type="entry name" value="Znf_RING/FYVE/PHD"/>
</dbReference>
<evidence type="ECO:0000256" key="9">
    <source>
        <dbReference type="PROSITE-ProRule" id="PRU00175"/>
    </source>
</evidence>
<dbReference type="InterPro" id="IPR001841">
    <property type="entry name" value="Znf_RING"/>
</dbReference>
<dbReference type="PROSITE" id="PS51873">
    <property type="entry name" value="TRIAD"/>
    <property type="match status" value="1"/>
</dbReference>
<dbReference type="GO" id="GO:0008270">
    <property type="term" value="F:zinc ion binding"/>
    <property type="evidence" value="ECO:0007669"/>
    <property type="project" value="UniProtKB-KW"/>
</dbReference>
<evidence type="ECO:0000256" key="8">
    <source>
        <dbReference type="ARBA" id="ARBA00022833"/>
    </source>
</evidence>
<organism evidence="12 13">
    <name type="scientific">Leptotrombidium deliense</name>
    <dbReference type="NCBI Taxonomy" id="299467"/>
    <lineage>
        <taxon>Eukaryota</taxon>
        <taxon>Metazoa</taxon>
        <taxon>Ecdysozoa</taxon>
        <taxon>Arthropoda</taxon>
        <taxon>Chelicerata</taxon>
        <taxon>Arachnida</taxon>
        <taxon>Acari</taxon>
        <taxon>Acariformes</taxon>
        <taxon>Trombidiformes</taxon>
        <taxon>Prostigmata</taxon>
        <taxon>Anystina</taxon>
        <taxon>Parasitengona</taxon>
        <taxon>Trombiculoidea</taxon>
        <taxon>Trombiculidae</taxon>
        <taxon>Leptotrombidium</taxon>
    </lineage>
</organism>
<sequence length="258" mass="30539">MNEIMSIRCPISGDCQVEILHDFIIQNISKELLGEYERKLLSSTCDICLTESMTSNCLQLQCKHIFCRDCFQEFLNQKITVNDISSIRCPISHDCHEILYNLIIQHISKELLEKYEKKLLENYLETENYMVRCPKFDCNEVVVLNDESPLLGYCKKCNFQFCTNCTEEYHGIESCLFESESQKKEVTKMYKNAWIIGRRNLEKRYTKKKLQELVGEYNSDQCIQKNCKPCPSCKINIEYGQNFLYNLYHFRVLNRMLL</sequence>